<dbReference type="PATRIC" id="fig|1172190.3.peg.1843"/>
<dbReference type="SUPFAM" id="SSF52151">
    <property type="entry name" value="FabD/lysophospholipase-like"/>
    <property type="match status" value="1"/>
</dbReference>
<evidence type="ECO:0000313" key="6">
    <source>
        <dbReference type="EMBL" id="EQB35514.1"/>
    </source>
</evidence>
<dbReference type="RefSeq" id="WP_021288153.1">
    <property type="nucleotide sequence ID" value="NZ_AUPZ01000013.1"/>
</dbReference>
<keyword evidence="7" id="KW-1185">Reference proteome</keyword>
<feature type="domain" description="PNPLA" evidence="5">
    <location>
        <begin position="8"/>
        <end position="167"/>
    </location>
</feature>
<dbReference type="PROSITE" id="PS51635">
    <property type="entry name" value="PNPLA"/>
    <property type="match status" value="1"/>
</dbReference>
<dbReference type="STRING" id="1172190.M947_09525"/>
<dbReference type="PANTHER" id="PTHR14226">
    <property type="entry name" value="NEUROPATHY TARGET ESTERASE/SWISS CHEESE D.MELANOGASTER"/>
    <property type="match status" value="1"/>
</dbReference>
<dbReference type="EMBL" id="AUPZ01000013">
    <property type="protein sequence ID" value="EQB35514.1"/>
    <property type="molecule type" value="Genomic_DNA"/>
</dbReference>
<dbReference type="Gene3D" id="3.40.1090.10">
    <property type="entry name" value="Cytosolic phospholipase A2 catalytic domain"/>
    <property type="match status" value="2"/>
</dbReference>
<dbReference type="InterPro" id="IPR002641">
    <property type="entry name" value="PNPLA_dom"/>
</dbReference>
<evidence type="ECO:0000256" key="1">
    <source>
        <dbReference type="ARBA" id="ARBA00022801"/>
    </source>
</evidence>
<feature type="active site" description="Proton acceptor" evidence="4">
    <location>
        <position position="154"/>
    </location>
</feature>
<feature type="active site" description="Nucleophile" evidence="4">
    <location>
        <position position="41"/>
    </location>
</feature>
<proteinExistence type="predicted"/>
<accession>T0KFH8</accession>
<dbReference type="Proteomes" id="UP000015520">
    <property type="component" value="Unassembled WGS sequence"/>
</dbReference>
<feature type="short sequence motif" description="GXSXG" evidence="4">
    <location>
        <begin position="39"/>
        <end position="43"/>
    </location>
</feature>
<dbReference type="Pfam" id="PF01734">
    <property type="entry name" value="Patatin"/>
    <property type="match status" value="1"/>
</dbReference>
<reference evidence="6 7" key="1">
    <citation type="submission" date="2013-07" db="EMBL/GenBank/DDBJ databases">
        <title>Sulfurimonas hongkongensis AST-10 Genome Sequencing.</title>
        <authorList>
            <person name="Cai L."/>
            <person name="Zhang T."/>
        </authorList>
    </citation>
    <scope>NUCLEOTIDE SEQUENCE [LARGE SCALE GENOMIC DNA]</scope>
    <source>
        <strain evidence="6 7">AST-10</strain>
    </source>
</reference>
<dbReference type="PANTHER" id="PTHR14226:SF76">
    <property type="entry name" value="NTE FAMILY PROTEIN RSSA"/>
    <property type="match status" value="1"/>
</dbReference>
<comment type="caution">
    <text evidence="4">Lacks conserved residue(s) required for the propagation of feature annotation.</text>
</comment>
<dbReference type="GO" id="GO:0016787">
    <property type="term" value="F:hydrolase activity"/>
    <property type="evidence" value="ECO:0007669"/>
    <property type="project" value="UniProtKB-UniRule"/>
</dbReference>
<evidence type="ECO:0000256" key="2">
    <source>
        <dbReference type="ARBA" id="ARBA00022963"/>
    </source>
</evidence>
<protein>
    <recommendedName>
        <fullName evidence="5">PNPLA domain-containing protein</fullName>
    </recommendedName>
</protein>
<sequence length="294" mass="32359">MSKKSVSLVLGSGGARGLAHVGVIKWLEENDFEIKSISGCSMGALIGGFYAAGRLDNYVEWIKNIDILDMLKLLDFKGSGGFVSGEALMKKMEDLAGNPLIEDLEIKFTAVATNIDEEKEVWMNKGRLLEAIRASISLPLFFTPYSRNGSLLVDGSVLNPVPIAPSFNDSTDLTIAVNLSGEALSEPPLKKENNGSSFSKKIQEYMNKLSMPESIAKEDGMHIVANKSFETMQGSVARMKLAAYPPDIEITIPRNLCSMFEFTRAKEIIEYGYKITKETLEKHEALTSQDDTKE</sequence>
<dbReference type="GO" id="GO:0016042">
    <property type="term" value="P:lipid catabolic process"/>
    <property type="evidence" value="ECO:0007669"/>
    <property type="project" value="UniProtKB-UniRule"/>
</dbReference>
<gene>
    <name evidence="6" type="ORF">M947_09525</name>
</gene>
<evidence type="ECO:0000313" key="7">
    <source>
        <dbReference type="Proteomes" id="UP000015520"/>
    </source>
</evidence>
<evidence type="ECO:0000256" key="3">
    <source>
        <dbReference type="ARBA" id="ARBA00023098"/>
    </source>
</evidence>
<dbReference type="InterPro" id="IPR050301">
    <property type="entry name" value="NTE"/>
</dbReference>
<dbReference type="eggNOG" id="COG1752">
    <property type="taxonomic scope" value="Bacteria"/>
</dbReference>
<keyword evidence="2 4" id="KW-0442">Lipid degradation</keyword>
<dbReference type="AlphaFoldDB" id="T0KFH8"/>
<dbReference type="OrthoDB" id="5290098at2"/>
<keyword evidence="3 4" id="KW-0443">Lipid metabolism</keyword>
<dbReference type="InterPro" id="IPR016035">
    <property type="entry name" value="Acyl_Trfase/lysoPLipase"/>
</dbReference>
<name>T0KFH8_9BACT</name>
<organism evidence="6 7">
    <name type="scientific">Sulfurimonas hongkongensis</name>
    <dbReference type="NCBI Taxonomy" id="1172190"/>
    <lineage>
        <taxon>Bacteria</taxon>
        <taxon>Pseudomonadati</taxon>
        <taxon>Campylobacterota</taxon>
        <taxon>Epsilonproteobacteria</taxon>
        <taxon>Campylobacterales</taxon>
        <taxon>Sulfurimonadaceae</taxon>
        <taxon>Sulfurimonas</taxon>
    </lineage>
</organism>
<comment type="caution">
    <text evidence="6">The sequence shown here is derived from an EMBL/GenBank/DDBJ whole genome shotgun (WGS) entry which is preliminary data.</text>
</comment>
<keyword evidence="1 4" id="KW-0378">Hydrolase</keyword>
<evidence type="ECO:0000256" key="4">
    <source>
        <dbReference type="PROSITE-ProRule" id="PRU01161"/>
    </source>
</evidence>
<evidence type="ECO:0000259" key="5">
    <source>
        <dbReference type="PROSITE" id="PS51635"/>
    </source>
</evidence>